<protein>
    <submittedName>
        <fullName evidence="1">Uncharacterized protein</fullName>
    </submittedName>
</protein>
<evidence type="ECO:0000313" key="2">
    <source>
        <dbReference type="Proteomes" id="UP001443914"/>
    </source>
</evidence>
<name>A0AAW1N585_SAPOF</name>
<organism evidence="1 2">
    <name type="scientific">Saponaria officinalis</name>
    <name type="common">Common soapwort</name>
    <name type="synonym">Lychnis saponaria</name>
    <dbReference type="NCBI Taxonomy" id="3572"/>
    <lineage>
        <taxon>Eukaryota</taxon>
        <taxon>Viridiplantae</taxon>
        <taxon>Streptophyta</taxon>
        <taxon>Embryophyta</taxon>
        <taxon>Tracheophyta</taxon>
        <taxon>Spermatophyta</taxon>
        <taxon>Magnoliopsida</taxon>
        <taxon>eudicotyledons</taxon>
        <taxon>Gunneridae</taxon>
        <taxon>Pentapetalae</taxon>
        <taxon>Caryophyllales</taxon>
        <taxon>Caryophyllaceae</taxon>
        <taxon>Caryophylleae</taxon>
        <taxon>Saponaria</taxon>
    </lineage>
</organism>
<accession>A0AAW1N585</accession>
<reference evidence="1" key="1">
    <citation type="submission" date="2024-03" db="EMBL/GenBank/DDBJ databases">
        <title>WGS assembly of Saponaria officinalis var. Norfolk2.</title>
        <authorList>
            <person name="Jenkins J."/>
            <person name="Shu S."/>
            <person name="Grimwood J."/>
            <person name="Barry K."/>
            <person name="Goodstein D."/>
            <person name="Schmutz J."/>
            <person name="Leebens-Mack J."/>
            <person name="Osbourn A."/>
        </authorList>
    </citation>
    <scope>NUCLEOTIDE SEQUENCE [LARGE SCALE GENOMIC DNA]</scope>
    <source>
        <strain evidence="1">JIC</strain>
    </source>
</reference>
<gene>
    <name evidence="1" type="ORF">RND81_01G021000</name>
</gene>
<comment type="caution">
    <text evidence="1">The sequence shown here is derived from an EMBL/GenBank/DDBJ whole genome shotgun (WGS) entry which is preliminary data.</text>
</comment>
<evidence type="ECO:0000313" key="1">
    <source>
        <dbReference type="EMBL" id="KAK9755379.1"/>
    </source>
</evidence>
<dbReference type="Proteomes" id="UP001443914">
    <property type="component" value="Unassembled WGS sequence"/>
</dbReference>
<dbReference type="AlphaFoldDB" id="A0AAW1N585"/>
<dbReference type="InterPro" id="IPR036305">
    <property type="entry name" value="RGS_sf"/>
</dbReference>
<keyword evidence="2" id="KW-1185">Reference proteome</keyword>
<sequence length="100" mass="12076">MINFYDERRRYGDLTFYKLVKCKFYYFYFYFFCTKPFSELGLKFWLFCTIARLDPLGPEFKDRGESSSLVLSIFKIIPPFACCRRTWSGNYVETVFTLIV</sequence>
<dbReference type="EMBL" id="JBDFQZ010000001">
    <property type="protein sequence ID" value="KAK9755379.1"/>
    <property type="molecule type" value="Genomic_DNA"/>
</dbReference>
<dbReference type="SUPFAM" id="SSF48097">
    <property type="entry name" value="Regulator of G-protein signaling, RGS"/>
    <property type="match status" value="1"/>
</dbReference>
<proteinExistence type="predicted"/>